<evidence type="ECO:0000313" key="2">
    <source>
        <dbReference type="EMBL" id="GHA53195.1"/>
    </source>
</evidence>
<feature type="compositionally biased region" description="Polar residues" evidence="1">
    <location>
        <begin position="48"/>
        <end position="58"/>
    </location>
</feature>
<proteinExistence type="predicted"/>
<comment type="caution">
    <text evidence="2">The sequence shown here is derived from an EMBL/GenBank/DDBJ whole genome shotgun (WGS) entry which is preliminary data.</text>
</comment>
<accession>A0ABQ3D134</accession>
<dbReference type="RefSeq" id="WP_189892294.1">
    <property type="nucleotide sequence ID" value="NZ_BMVN01000032.1"/>
</dbReference>
<sequence>MAIGPFLRDHFRPVGGVEAGRRASAPEAGARTDPLSGSDGGGAVTTPVPDTSSTQGSGSFHRAVSAPVRPGVPGSFPVSRPGVGSPLGCGT</sequence>
<evidence type="ECO:0000256" key="1">
    <source>
        <dbReference type="SAM" id="MobiDB-lite"/>
    </source>
</evidence>
<dbReference type="Proteomes" id="UP000653644">
    <property type="component" value="Unassembled WGS sequence"/>
</dbReference>
<reference evidence="3" key="1">
    <citation type="journal article" date="2019" name="Int. J. Syst. Evol. Microbiol.">
        <title>The Global Catalogue of Microorganisms (GCM) 10K type strain sequencing project: providing services to taxonomists for standard genome sequencing and annotation.</title>
        <authorList>
            <consortium name="The Broad Institute Genomics Platform"/>
            <consortium name="The Broad Institute Genome Sequencing Center for Infectious Disease"/>
            <person name="Wu L."/>
            <person name="Ma J."/>
        </authorList>
    </citation>
    <scope>NUCLEOTIDE SEQUENCE [LARGE SCALE GENOMIC DNA]</scope>
    <source>
        <strain evidence="3">JCM 4733</strain>
    </source>
</reference>
<evidence type="ECO:0000313" key="3">
    <source>
        <dbReference type="Proteomes" id="UP000653644"/>
    </source>
</evidence>
<gene>
    <name evidence="2" type="ORF">GCM10010345_67460</name>
</gene>
<name>A0ABQ3D134_9ACTN</name>
<organism evidence="2 3">
    <name type="scientific">Streptomyces canarius</name>
    <dbReference type="NCBI Taxonomy" id="285453"/>
    <lineage>
        <taxon>Bacteria</taxon>
        <taxon>Bacillati</taxon>
        <taxon>Actinomycetota</taxon>
        <taxon>Actinomycetes</taxon>
        <taxon>Kitasatosporales</taxon>
        <taxon>Streptomycetaceae</taxon>
        <taxon>Streptomyces</taxon>
    </lineage>
</organism>
<protein>
    <submittedName>
        <fullName evidence="2">Uncharacterized protein</fullName>
    </submittedName>
</protein>
<keyword evidence="3" id="KW-1185">Reference proteome</keyword>
<feature type="region of interest" description="Disordered" evidence="1">
    <location>
        <begin position="1"/>
        <end position="91"/>
    </location>
</feature>
<dbReference type="EMBL" id="BMVN01000032">
    <property type="protein sequence ID" value="GHA53195.1"/>
    <property type="molecule type" value="Genomic_DNA"/>
</dbReference>